<dbReference type="Gene3D" id="3.40.50.150">
    <property type="entry name" value="Vaccinia Virus protein VP39"/>
    <property type="match status" value="1"/>
</dbReference>
<gene>
    <name evidence="2" type="ORF">MLD63_01440</name>
</gene>
<dbReference type="RefSeq" id="WP_255328058.1">
    <property type="nucleotide sequence ID" value="NZ_JAKZEU010000001.1"/>
</dbReference>
<evidence type="ECO:0008006" key="4">
    <source>
        <dbReference type="Google" id="ProtNLM"/>
    </source>
</evidence>
<feature type="region of interest" description="Disordered" evidence="1">
    <location>
        <begin position="21"/>
        <end position="41"/>
    </location>
</feature>
<dbReference type="EMBL" id="JAKZEU010000001">
    <property type="protein sequence ID" value="MCQ0969097.1"/>
    <property type="molecule type" value="Genomic_DNA"/>
</dbReference>
<evidence type="ECO:0000313" key="2">
    <source>
        <dbReference type="EMBL" id="MCQ0969097.1"/>
    </source>
</evidence>
<reference evidence="2 3" key="1">
    <citation type="submission" date="2022-03" db="EMBL/GenBank/DDBJ databases">
        <authorList>
            <person name="He Y."/>
        </authorList>
    </citation>
    <scope>NUCLEOTIDE SEQUENCE [LARGE SCALE GENOMIC DNA]</scope>
    <source>
        <strain evidence="2 3">TK19116</strain>
        <plasmid evidence="2">unnamed1</plasmid>
    </source>
</reference>
<accession>A0ABT1MLD2</accession>
<dbReference type="Proteomes" id="UP001203945">
    <property type="component" value="Unassembled WGS sequence"/>
</dbReference>
<dbReference type="SUPFAM" id="SSF53335">
    <property type="entry name" value="S-adenosyl-L-methionine-dependent methyltransferases"/>
    <property type="match status" value="1"/>
</dbReference>
<feature type="compositionally biased region" description="Low complexity" evidence="1">
    <location>
        <begin position="21"/>
        <end position="35"/>
    </location>
</feature>
<name>A0ABT1MLD2_9RHOB</name>
<protein>
    <recommendedName>
        <fullName evidence="4">Methyltransferase domain-containing protein</fullName>
    </recommendedName>
</protein>
<evidence type="ECO:0000256" key="1">
    <source>
        <dbReference type="SAM" id="MobiDB-lite"/>
    </source>
</evidence>
<evidence type="ECO:0000313" key="3">
    <source>
        <dbReference type="Proteomes" id="UP001203945"/>
    </source>
</evidence>
<keyword evidence="3" id="KW-1185">Reference proteome</keyword>
<comment type="caution">
    <text evidence="2">The sequence shown here is derived from an EMBL/GenBank/DDBJ whole genome shotgun (WGS) entry which is preliminary data.</text>
</comment>
<sequence length="309" mass="33940">MPPSPRDLIPTAVKRALRRALPTPARPAPAAKHAASPQGYRHPAVAFPAGRGQLMRAIEGLQPILEIGPFDRPMVQGPHVAYFDVLDQAGLREKAAENPRRTGTVPHIDFVSPTGDLSVVEGRFAAACSAHCIEHQPDLIAHLTDLGRLLHDGGLYVLAVPDKRYCFDHFIPQSSVADAIAARGNRLHTLSSVLNHKALATHNEVKRHWAGDHENPGYRAGMTRRIAAAIDYFDNHQGEYIDAHAWRFTPQSFAEILSTLHETGYSPFAVERVHETPEGRVEFVAILRKAPSPRAPGKRRDPARIATAD</sequence>
<keyword evidence="2" id="KW-0614">Plasmid</keyword>
<proteinExistence type="predicted"/>
<organism evidence="2 3">
    <name type="scientific">Paracoccus albicereus</name>
    <dbReference type="NCBI Taxonomy" id="2922394"/>
    <lineage>
        <taxon>Bacteria</taxon>
        <taxon>Pseudomonadati</taxon>
        <taxon>Pseudomonadota</taxon>
        <taxon>Alphaproteobacteria</taxon>
        <taxon>Rhodobacterales</taxon>
        <taxon>Paracoccaceae</taxon>
        <taxon>Paracoccus</taxon>
    </lineage>
</organism>
<dbReference type="InterPro" id="IPR029063">
    <property type="entry name" value="SAM-dependent_MTases_sf"/>
</dbReference>
<geneLocation type="plasmid" evidence="2">
    <name>unnamed1</name>
</geneLocation>